<dbReference type="Proteomes" id="UP000622797">
    <property type="component" value="Unassembled WGS sequence"/>
</dbReference>
<dbReference type="InterPro" id="IPR011009">
    <property type="entry name" value="Kinase-like_dom_sf"/>
</dbReference>
<dbReference type="AlphaFoldDB" id="A0A8H4TZR4"/>
<protein>
    <recommendedName>
        <fullName evidence="4">Protein kinase domain-containing protein</fullName>
    </recommendedName>
</protein>
<proteinExistence type="predicted"/>
<evidence type="ECO:0000313" key="3">
    <source>
        <dbReference type="Proteomes" id="UP000622797"/>
    </source>
</evidence>
<dbReference type="SUPFAM" id="SSF56112">
    <property type="entry name" value="Protein kinase-like (PK-like)"/>
    <property type="match status" value="1"/>
</dbReference>
<evidence type="ECO:0000313" key="2">
    <source>
        <dbReference type="EMBL" id="KAF4967125.1"/>
    </source>
</evidence>
<keyword evidence="3" id="KW-1185">Reference proteome</keyword>
<dbReference type="OrthoDB" id="5040374at2759"/>
<accession>A0A8H4TZR4</accession>
<sequence length="527" mass="57079">MYFSPATLPFKIAEDNTAHPISPGGPYESIETVEDSVAGSSLADSPSCLVSKLAELRLDSSSSISRARIVTVANENGGVMMKGDGKPIDSPSGGLSIEQVKDKPDFTISSDEITIKGYYLPGKDDIIVYSCGKTGLEVAEYSSAAGEMTSPRTLKTPLALGVGLWQISESARLQFCLNIFPRTCFLQLTSKPTKRPRSEDEEGTAHRRKKIHFTQIQHKSSDARAPDVNDGAGETGSLTDASTAVMSKLSSSFSGSGCHATLSGEASTHVFTSQRTQYGLVSIKVVGHPTKDSIQQLAQRWCRESSAARRIQHPFLTQVMSVDARSLSLCLDGLPVLLCNKDDENYFTGTSNEGIRLCIQIASALVFLHSTIRQPHLAVNSRSIFKKGSLFTLSGFGMAEDAAGSNIPLEEMECYATPGHVFGKRAALLELSDSRHNSCVDGKKNVSAWQLSWLMPQRLRRIEHIRQTKRARAADPSMSILLRGLDPDPQKRCSSRGLLELALHEFKENAEAILKASVAEATVGTIA</sequence>
<gene>
    <name evidence="2" type="ORF">FSARC_5286</name>
</gene>
<dbReference type="EMBL" id="JABEXW010000253">
    <property type="protein sequence ID" value="KAF4967125.1"/>
    <property type="molecule type" value="Genomic_DNA"/>
</dbReference>
<reference evidence="2" key="2">
    <citation type="submission" date="2020-05" db="EMBL/GenBank/DDBJ databases">
        <authorList>
            <person name="Kim H.-S."/>
            <person name="Proctor R.H."/>
            <person name="Brown D.W."/>
        </authorList>
    </citation>
    <scope>NUCLEOTIDE SEQUENCE</scope>
    <source>
        <strain evidence="2">NRRL 20472</strain>
    </source>
</reference>
<name>A0A8H4TZR4_9HYPO</name>
<comment type="caution">
    <text evidence="2">The sequence shown here is derived from an EMBL/GenBank/DDBJ whole genome shotgun (WGS) entry which is preliminary data.</text>
</comment>
<evidence type="ECO:0000256" key="1">
    <source>
        <dbReference type="SAM" id="MobiDB-lite"/>
    </source>
</evidence>
<evidence type="ECO:0008006" key="4">
    <source>
        <dbReference type="Google" id="ProtNLM"/>
    </source>
</evidence>
<feature type="region of interest" description="Disordered" evidence="1">
    <location>
        <begin position="191"/>
        <end position="236"/>
    </location>
</feature>
<organism evidence="2 3">
    <name type="scientific">Fusarium sarcochroum</name>
    <dbReference type="NCBI Taxonomy" id="1208366"/>
    <lineage>
        <taxon>Eukaryota</taxon>
        <taxon>Fungi</taxon>
        <taxon>Dikarya</taxon>
        <taxon>Ascomycota</taxon>
        <taxon>Pezizomycotina</taxon>
        <taxon>Sordariomycetes</taxon>
        <taxon>Hypocreomycetidae</taxon>
        <taxon>Hypocreales</taxon>
        <taxon>Nectriaceae</taxon>
        <taxon>Fusarium</taxon>
        <taxon>Fusarium lateritium species complex</taxon>
    </lineage>
</organism>
<reference evidence="2" key="1">
    <citation type="journal article" date="2020" name="BMC Genomics">
        <title>Correction to: Identification and distribution of gene clusters required for synthesis of sphingolipid metabolism inhibitors in diverse species of the filamentous fungus Fusarium.</title>
        <authorList>
            <person name="Kim H.S."/>
            <person name="Lohmar J.M."/>
            <person name="Busman M."/>
            <person name="Brown D.W."/>
            <person name="Naumann T.A."/>
            <person name="Divon H.H."/>
            <person name="Lysoe E."/>
            <person name="Uhlig S."/>
            <person name="Proctor R.H."/>
        </authorList>
    </citation>
    <scope>NUCLEOTIDE SEQUENCE</scope>
    <source>
        <strain evidence="2">NRRL 20472</strain>
    </source>
</reference>